<feature type="region of interest" description="Disordered" evidence="6">
    <location>
        <begin position="150"/>
        <end position="219"/>
    </location>
</feature>
<dbReference type="Pfam" id="PF00642">
    <property type="entry name" value="zf-CCCH"/>
    <property type="match status" value="2"/>
</dbReference>
<protein>
    <recommendedName>
        <fullName evidence="7">C3H1-type domain-containing protein</fullName>
    </recommendedName>
</protein>
<dbReference type="GO" id="GO:0043186">
    <property type="term" value="C:P granule"/>
    <property type="evidence" value="ECO:0007669"/>
    <property type="project" value="UniProtKB-ARBA"/>
</dbReference>
<dbReference type="Proteomes" id="UP000783686">
    <property type="component" value="Unassembled WGS sequence"/>
</dbReference>
<dbReference type="InterPro" id="IPR036855">
    <property type="entry name" value="Znf_CCCH_sf"/>
</dbReference>
<keyword evidence="3 5" id="KW-0863">Zinc-finger</keyword>
<evidence type="ECO:0000259" key="7">
    <source>
        <dbReference type="PROSITE" id="PS50103"/>
    </source>
</evidence>
<evidence type="ECO:0000256" key="4">
    <source>
        <dbReference type="ARBA" id="ARBA00022833"/>
    </source>
</evidence>
<dbReference type="PANTHER" id="PTHR12547:SF71">
    <property type="entry name" value="CCCH-TYPE ZINC FINGER PROTEIN MOE-3-RELATED"/>
    <property type="match status" value="1"/>
</dbReference>
<dbReference type="EMBL" id="CAJFDH010000002">
    <property type="protein sequence ID" value="CAD5212527.1"/>
    <property type="molecule type" value="Genomic_DNA"/>
</dbReference>
<dbReference type="GO" id="GO:0080090">
    <property type="term" value="P:regulation of primary metabolic process"/>
    <property type="evidence" value="ECO:0007669"/>
    <property type="project" value="UniProtKB-ARBA"/>
</dbReference>
<feature type="compositionally biased region" description="Low complexity" evidence="6">
    <location>
        <begin position="182"/>
        <end position="219"/>
    </location>
</feature>
<dbReference type="GO" id="GO:0010468">
    <property type="term" value="P:regulation of gene expression"/>
    <property type="evidence" value="ECO:0007669"/>
    <property type="project" value="UniProtKB-ARBA"/>
</dbReference>
<dbReference type="Proteomes" id="UP000614601">
    <property type="component" value="Unassembled WGS sequence"/>
</dbReference>
<dbReference type="PANTHER" id="PTHR12547">
    <property type="entry name" value="CCCH ZINC FINGER/TIS11-RELATED"/>
    <property type="match status" value="1"/>
</dbReference>
<organism evidence="8 9">
    <name type="scientific">Bursaphelenchus okinawaensis</name>
    <dbReference type="NCBI Taxonomy" id="465554"/>
    <lineage>
        <taxon>Eukaryota</taxon>
        <taxon>Metazoa</taxon>
        <taxon>Ecdysozoa</taxon>
        <taxon>Nematoda</taxon>
        <taxon>Chromadorea</taxon>
        <taxon>Rhabditida</taxon>
        <taxon>Tylenchina</taxon>
        <taxon>Tylenchomorpha</taxon>
        <taxon>Aphelenchoidea</taxon>
        <taxon>Aphelenchoididae</taxon>
        <taxon>Bursaphelenchus</taxon>
    </lineage>
</organism>
<sequence length="341" mass="37672">MDGIMRRGPLSDLTQYINPDINNTRVQNAMGNHAFGFPRKTAKPDTYKTVMCQAWLESMKCSFGENCKFAHGEHELRPVNFRFGTQVRNNLKYKTKLCDKYTTTGICPYGSRCLFIHPAPSKAQANGSFPPCDESSGLQQQLEMIRQQYGPNSLPDVKPQPQPQPQMSHLWSPNGFFEQKMQPQRPIQPIQQPSQQLFSSRRSFSTSSAPSSAFGSSNSLGSSNNAAAWPWNDDLSLSSLSPPFHGMLGLQNELHTGVSNTFSAGNLHGLDANHLTFHTSMPAFGPQQTSTFAHNFGMMRSTPASLSSNDDELIINSPLSGTEEQGEQLARSVARALEIDL</sequence>
<feature type="domain" description="C3H1-type" evidence="7">
    <location>
        <begin position="46"/>
        <end position="74"/>
    </location>
</feature>
<dbReference type="InterPro" id="IPR045877">
    <property type="entry name" value="ZFP36-like"/>
</dbReference>
<feature type="domain" description="C3H1-type" evidence="7">
    <location>
        <begin position="92"/>
        <end position="120"/>
    </location>
</feature>
<dbReference type="GO" id="GO:0030154">
    <property type="term" value="P:cell differentiation"/>
    <property type="evidence" value="ECO:0007669"/>
    <property type="project" value="UniProtKB-ARBA"/>
</dbReference>
<evidence type="ECO:0000256" key="6">
    <source>
        <dbReference type="SAM" id="MobiDB-lite"/>
    </source>
</evidence>
<keyword evidence="2" id="KW-0677">Repeat</keyword>
<comment type="caution">
    <text evidence="8">The sequence shown here is derived from an EMBL/GenBank/DDBJ whole genome shotgun (WGS) entry which is preliminary data.</text>
</comment>
<dbReference type="GO" id="GO:0008270">
    <property type="term" value="F:zinc ion binding"/>
    <property type="evidence" value="ECO:0007669"/>
    <property type="project" value="UniProtKB-KW"/>
</dbReference>
<gene>
    <name evidence="8" type="ORF">BOKJ2_LOCUS4328</name>
</gene>
<dbReference type="SMART" id="SM00356">
    <property type="entry name" value="ZnF_C3H1"/>
    <property type="match status" value="2"/>
</dbReference>
<evidence type="ECO:0000256" key="1">
    <source>
        <dbReference type="ARBA" id="ARBA00022723"/>
    </source>
</evidence>
<proteinExistence type="predicted"/>
<feature type="zinc finger region" description="C3H1-type" evidence="5">
    <location>
        <begin position="92"/>
        <end position="120"/>
    </location>
</feature>
<reference evidence="8" key="1">
    <citation type="submission" date="2020-09" db="EMBL/GenBank/DDBJ databases">
        <authorList>
            <person name="Kikuchi T."/>
        </authorList>
    </citation>
    <scope>NUCLEOTIDE SEQUENCE</scope>
    <source>
        <strain evidence="8">SH1</strain>
    </source>
</reference>
<accession>A0A811K903</accession>
<dbReference type="OrthoDB" id="410307at2759"/>
<evidence type="ECO:0000313" key="8">
    <source>
        <dbReference type="EMBL" id="CAD5212527.1"/>
    </source>
</evidence>
<dbReference type="FunFam" id="4.10.1000.10:FF:000018">
    <property type="entry name" value="Zinc finger protein"/>
    <property type="match status" value="1"/>
</dbReference>
<name>A0A811K903_9BILA</name>
<evidence type="ECO:0000256" key="5">
    <source>
        <dbReference type="PROSITE-ProRule" id="PRU00723"/>
    </source>
</evidence>
<evidence type="ECO:0000256" key="3">
    <source>
        <dbReference type="ARBA" id="ARBA00022771"/>
    </source>
</evidence>
<feature type="zinc finger region" description="C3H1-type" evidence="5">
    <location>
        <begin position="46"/>
        <end position="74"/>
    </location>
</feature>
<dbReference type="AlphaFoldDB" id="A0A811K903"/>
<dbReference type="PROSITE" id="PS50103">
    <property type="entry name" value="ZF_C3H1"/>
    <property type="match status" value="2"/>
</dbReference>
<evidence type="ECO:0000256" key="2">
    <source>
        <dbReference type="ARBA" id="ARBA00022737"/>
    </source>
</evidence>
<dbReference type="InterPro" id="IPR000571">
    <property type="entry name" value="Znf_CCCH"/>
</dbReference>
<dbReference type="SUPFAM" id="SSF90229">
    <property type="entry name" value="CCCH zinc finger"/>
    <property type="match status" value="2"/>
</dbReference>
<dbReference type="EMBL" id="CAJFCW020000002">
    <property type="protein sequence ID" value="CAG9096480.1"/>
    <property type="molecule type" value="Genomic_DNA"/>
</dbReference>
<evidence type="ECO:0000313" key="9">
    <source>
        <dbReference type="Proteomes" id="UP000614601"/>
    </source>
</evidence>
<keyword evidence="9" id="KW-1185">Reference proteome</keyword>
<dbReference type="GO" id="GO:0005829">
    <property type="term" value="C:cytosol"/>
    <property type="evidence" value="ECO:0007669"/>
    <property type="project" value="TreeGrafter"/>
</dbReference>
<keyword evidence="1 5" id="KW-0479">Metal-binding</keyword>
<dbReference type="FunFam" id="4.10.1000.10:FF:000001">
    <property type="entry name" value="zinc finger CCCH domain-containing protein 15-like"/>
    <property type="match status" value="1"/>
</dbReference>
<dbReference type="Gene3D" id="4.10.1000.10">
    <property type="entry name" value="Zinc finger, CCCH-type"/>
    <property type="match status" value="2"/>
</dbReference>
<dbReference type="GO" id="GO:0003730">
    <property type="term" value="F:mRNA 3'-UTR binding"/>
    <property type="evidence" value="ECO:0007669"/>
    <property type="project" value="TreeGrafter"/>
</dbReference>
<keyword evidence="4 5" id="KW-0862">Zinc</keyword>